<name>A0A1S2N6F1_9BURK</name>
<dbReference type="CDD" id="cd00090">
    <property type="entry name" value="HTH_ARSR"/>
    <property type="match status" value="1"/>
</dbReference>
<dbReference type="PANTHER" id="PTHR43132">
    <property type="entry name" value="ARSENICAL RESISTANCE OPERON REPRESSOR ARSR-RELATED"/>
    <property type="match status" value="1"/>
</dbReference>
<dbReference type="InterPro" id="IPR011991">
    <property type="entry name" value="ArsR-like_HTH"/>
</dbReference>
<comment type="caution">
    <text evidence="4">The sequence shown here is derived from an EMBL/GenBank/DDBJ whole genome shotgun (WGS) entry which is preliminary data.</text>
</comment>
<evidence type="ECO:0000256" key="3">
    <source>
        <dbReference type="ARBA" id="ARBA00023163"/>
    </source>
</evidence>
<evidence type="ECO:0000256" key="1">
    <source>
        <dbReference type="ARBA" id="ARBA00023015"/>
    </source>
</evidence>
<dbReference type="GO" id="GO:0003700">
    <property type="term" value="F:DNA-binding transcription factor activity"/>
    <property type="evidence" value="ECO:0007669"/>
    <property type="project" value="InterPro"/>
</dbReference>
<dbReference type="GO" id="GO:0003677">
    <property type="term" value="F:DNA binding"/>
    <property type="evidence" value="ECO:0007669"/>
    <property type="project" value="UniProtKB-KW"/>
</dbReference>
<dbReference type="InterPro" id="IPR036388">
    <property type="entry name" value="WH-like_DNA-bd_sf"/>
</dbReference>
<keyword evidence="2" id="KW-0238">DNA-binding</keyword>
<dbReference type="InterPro" id="IPR001845">
    <property type="entry name" value="HTH_ArsR_DNA-bd_dom"/>
</dbReference>
<dbReference type="NCBIfam" id="NF033788">
    <property type="entry name" value="HTH_metalloreg"/>
    <property type="match status" value="1"/>
</dbReference>
<dbReference type="AlphaFoldDB" id="A0A1S2N6F1"/>
<dbReference type="PROSITE" id="PS50987">
    <property type="entry name" value="HTH_ARSR_2"/>
    <property type="match status" value="1"/>
</dbReference>
<dbReference type="InterPro" id="IPR051011">
    <property type="entry name" value="Metal_resp_trans_reg"/>
</dbReference>
<dbReference type="Proteomes" id="UP000180246">
    <property type="component" value="Unassembled WGS sequence"/>
</dbReference>
<evidence type="ECO:0000256" key="2">
    <source>
        <dbReference type="ARBA" id="ARBA00023125"/>
    </source>
</evidence>
<sequence>METKQVLAALAALAQESRLAIFRLLIQAGPSGLPAGKIGEELGIASSALSFHLKELSHAGLVTARQEGRFVIYTAQFDTMSELVGFLTENCCAGVPCGIDAPGGACLPAAGNR</sequence>
<evidence type="ECO:0000313" key="4">
    <source>
        <dbReference type="EMBL" id="OIJ40657.1"/>
    </source>
</evidence>
<dbReference type="Gene3D" id="1.10.10.10">
    <property type="entry name" value="Winged helix-like DNA-binding domain superfamily/Winged helix DNA-binding domain"/>
    <property type="match status" value="1"/>
</dbReference>
<proteinExistence type="predicted"/>
<dbReference type="PANTHER" id="PTHR43132:SF2">
    <property type="entry name" value="ARSENICAL RESISTANCE OPERON REPRESSOR ARSR-RELATED"/>
    <property type="match status" value="1"/>
</dbReference>
<reference evidence="4 5" key="1">
    <citation type="submission" date="2014-10" db="EMBL/GenBank/DDBJ databases">
        <authorList>
            <person name="Seo M.-J."/>
            <person name="Seok Y.J."/>
            <person name="Cha I.-T."/>
        </authorList>
    </citation>
    <scope>NUCLEOTIDE SEQUENCE [LARGE SCALE GENOMIC DNA]</scope>
    <source>
        <strain evidence="4 5">NEU</strain>
    </source>
</reference>
<keyword evidence="1" id="KW-0805">Transcription regulation</keyword>
<protein>
    <submittedName>
        <fullName evidence="4">Bacterial regulatory, arsR family protein</fullName>
    </submittedName>
</protein>
<keyword evidence="3" id="KW-0804">Transcription</keyword>
<dbReference type="Pfam" id="PF12840">
    <property type="entry name" value="HTH_20"/>
    <property type="match status" value="1"/>
</dbReference>
<evidence type="ECO:0000313" key="5">
    <source>
        <dbReference type="Proteomes" id="UP000180246"/>
    </source>
</evidence>
<accession>A0A1S2N6F1</accession>
<dbReference type="PRINTS" id="PR00778">
    <property type="entry name" value="HTHARSR"/>
</dbReference>
<dbReference type="RefSeq" id="WP_005669588.1">
    <property type="nucleotide sequence ID" value="NZ_DALZDZ010000018.1"/>
</dbReference>
<dbReference type="SMART" id="SM00418">
    <property type="entry name" value="HTH_ARSR"/>
    <property type="match status" value="1"/>
</dbReference>
<gene>
    <name evidence="4" type="ORF">LO55_4741</name>
</gene>
<dbReference type="SUPFAM" id="SSF46785">
    <property type="entry name" value="Winged helix' DNA-binding domain"/>
    <property type="match status" value="1"/>
</dbReference>
<dbReference type="InterPro" id="IPR036390">
    <property type="entry name" value="WH_DNA-bd_sf"/>
</dbReference>
<organism evidence="4 5">
    <name type="scientific">Massilia timonae</name>
    <dbReference type="NCBI Taxonomy" id="47229"/>
    <lineage>
        <taxon>Bacteria</taxon>
        <taxon>Pseudomonadati</taxon>
        <taxon>Pseudomonadota</taxon>
        <taxon>Betaproteobacteria</taxon>
        <taxon>Burkholderiales</taxon>
        <taxon>Oxalobacteraceae</taxon>
        <taxon>Telluria group</taxon>
        <taxon>Massilia</taxon>
    </lineage>
</organism>
<dbReference type="EMBL" id="JRYB01000001">
    <property type="protein sequence ID" value="OIJ40657.1"/>
    <property type="molecule type" value="Genomic_DNA"/>
</dbReference>